<comment type="similarity">
    <text evidence="1">Belongs to the NAD kinase family.</text>
</comment>
<proteinExistence type="inferred from homology"/>
<feature type="region of interest" description="Disordered" evidence="6">
    <location>
        <begin position="80"/>
        <end position="107"/>
    </location>
</feature>
<feature type="compositionally biased region" description="Basic and acidic residues" evidence="6">
    <location>
        <begin position="146"/>
        <end position="162"/>
    </location>
</feature>
<feature type="compositionally biased region" description="Basic and acidic residues" evidence="6">
    <location>
        <begin position="97"/>
        <end position="107"/>
    </location>
</feature>
<name>A0ABP0D6A3_9PEZI</name>
<keyword evidence="4" id="KW-0521">NADP</keyword>
<feature type="region of interest" description="Disordered" evidence="6">
    <location>
        <begin position="479"/>
        <end position="511"/>
    </location>
</feature>
<evidence type="ECO:0000256" key="3">
    <source>
        <dbReference type="ARBA" id="ARBA00022777"/>
    </source>
</evidence>
<evidence type="ECO:0000256" key="2">
    <source>
        <dbReference type="ARBA" id="ARBA00022679"/>
    </source>
</evidence>
<feature type="compositionally biased region" description="Polar residues" evidence="6">
    <location>
        <begin position="133"/>
        <end position="143"/>
    </location>
</feature>
<dbReference type="Proteomes" id="UP001642501">
    <property type="component" value="Unassembled WGS sequence"/>
</dbReference>
<evidence type="ECO:0000256" key="6">
    <source>
        <dbReference type="SAM" id="MobiDB-lite"/>
    </source>
</evidence>
<feature type="compositionally biased region" description="Basic and acidic residues" evidence="6">
    <location>
        <begin position="1"/>
        <end position="32"/>
    </location>
</feature>
<dbReference type="HAMAP" id="MF_00361">
    <property type="entry name" value="NAD_kinase"/>
    <property type="match status" value="1"/>
</dbReference>
<keyword evidence="8" id="KW-1185">Reference proteome</keyword>
<keyword evidence="3" id="KW-0418">Kinase</keyword>
<accession>A0ABP0D6A3</accession>
<dbReference type="Gene3D" id="2.60.200.30">
    <property type="entry name" value="Probable inorganic polyphosphate/atp-NAD kinase, domain 2"/>
    <property type="match status" value="1"/>
</dbReference>
<dbReference type="SUPFAM" id="SSF111331">
    <property type="entry name" value="NAD kinase/diacylglycerol kinase-like"/>
    <property type="match status" value="1"/>
</dbReference>
<sequence>MPDRTKHISFEELDGHEGHDGHSSASDEDRNSVEVVFDPSNPYRRKSSLVSSEAVPPKLRKYAAGPSTDKAQCIVHHLIGGQRNGGSSGSHSLYRHGRQEQKEGGGEKVHGALAHLQKRQLHTDNHPEDQSDVLDNSSESGLNHTIDAKGRSAAKSRYDSDQVHPTAQVPRRHTIVEPVTSDSEVGQVDEQEWRSGITRLRDDAGDLTDDTERELKTSKSVPNHRPLKQVESPVSPMENNALDRIAADASMKGTDILHSRLLTKKQLSEMAWGVRELSRRLGSLRLRFRVKTIFLLTKIYDEDLLVKARELALWLMSPERETCYTVYVERSLKAHKLFDTPGLLKEVHARHVAAAGEGGVSAVAAAGNGPDDIARRLRFWDESMCRARPHTFDFVITLGGDGTVLYASWLFQRIVPPVLSFSLGSLGFLTKFDFDDFQSTLTRAFTEGVTVGLRLRFEATIMRSTQKTVGEKSISLYEDRKGDDNHDAVCANPSPPGEPLSQKELNDDTPQYQRQRDLVEELIGEEKDDEHTHRPDGTYEILNEVVIDRGPNPTMSYTEIFGDDEHFTSVLADGICVSTPTGSTAYNLAAGGSLCHPENPVMLVTSICAHTLSFRPIILPDTIVLRVGVPYDARTSSWASFDGRERLELHPGDYVTISASRFPFASVQAPGRRSEDWVNSISGKLGWNTRQKQKAFKKWEQ</sequence>
<comment type="caution">
    <text evidence="7">The sequence shown here is derived from an EMBL/GenBank/DDBJ whole genome shotgun (WGS) entry which is preliminary data.</text>
</comment>
<dbReference type="EMBL" id="CAWUOM010000003">
    <property type="protein sequence ID" value="CAK7263156.1"/>
    <property type="molecule type" value="Genomic_DNA"/>
</dbReference>
<feature type="region of interest" description="Disordered" evidence="6">
    <location>
        <begin position="121"/>
        <end position="172"/>
    </location>
</feature>
<feature type="region of interest" description="Disordered" evidence="6">
    <location>
        <begin position="1"/>
        <end position="67"/>
    </location>
</feature>
<evidence type="ECO:0000313" key="8">
    <source>
        <dbReference type="Proteomes" id="UP001642501"/>
    </source>
</evidence>
<dbReference type="InterPro" id="IPR017437">
    <property type="entry name" value="ATP-NAD_kinase_PpnK-typ_C"/>
</dbReference>
<evidence type="ECO:0000256" key="1">
    <source>
        <dbReference type="ARBA" id="ARBA00010995"/>
    </source>
</evidence>
<protein>
    <recommendedName>
        <fullName evidence="9">NAD+ kinase</fullName>
    </recommendedName>
</protein>
<gene>
    <name evidence="7" type="ORF">SEPCBS57363_000424</name>
</gene>
<evidence type="ECO:0000256" key="4">
    <source>
        <dbReference type="ARBA" id="ARBA00022857"/>
    </source>
</evidence>
<dbReference type="PANTHER" id="PTHR20275:SF11">
    <property type="entry name" value="KINASE, PUTATIVE (AFU_ORTHOLOGUE AFUA_5G12870)-RELATED"/>
    <property type="match status" value="1"/>
</dbReference>
<dbReference type="InterPro" id="IPR017438">
    <property type="entry name" value="ATP-NAD_kinase_N"/>
</dbReference>
<keyword evidence="5" id="KW-0520">NAD</keyword>
<dbReference type="Pfam" id="PF20143">
    <property type="entry name" value="NAD_kinase_C"/>
    <property type="match status" value="1"/>
</dbReference>
<dbReference type="PANTHER" id="PTHR20275">
    <property type="entry name" value="NAD KINASE"/>
    <property type="match status" value="1"/>
</dbReference>
<evidence type="ECO:0000313" key="7">
    <source>
        <dbReference type="EMBL" id="CAK7263156.1"/>
    </source>
</evidence>
<dbReference type="Pfam" id="PF01513">
    <property type="entry name" value="NAD_kinase"/>
    <property type="match status" value="1"/>
</dbReference>
<evidence type="ECO:0000256" key="5">
    <source>
        <dbReference type="ARBA" id="ARBA00023027"/>
    </source>
</evidence>
<reference evidence="7 8" key="1">
    <citation type="submission" date="2024-01" db="EMBL/GenBank/DDBJ databases">
        <authorList>
            <person name="Allen C."/>
            <person name="Tagirdzhanova G."/>
        </authorList>
    </citation>
    <scope>NUCLEOTIDE SEQUENCE [LARGE SCALE GENOMIC DNA]</scope>
    <source>
        <strain evidence="7 8">CBS 573.63</strain>
    </source>
</reference>
<dbReference type="InterPro" id="IPR016064">
    <property type="entry name" value="NAD/diacylglycerol_kinase_sf"/>
</dbReference>
<organism evidence="7 8">
    <name type="scientific">Sporothrix epigloea</name>
    <dbReference type="NCBI Taxonomy" id="1892477"/>
    <lineage>
        <taxon>Eukaryota</taxon>
        <taxon>Fungi</taxon>
        <taxon>Dikarya</taxon>
        <taxon>Ascomycota</taxon>
        <taxon>Pezizomycotina</taxon>
        <taxon>Sordariomycetes</taxon>
        <taxon>Sordariomycetidae</taxon>
        <taxon>Ophiostomatales</taxon>
        <taxon>Ophiostomataceae</taxon>
        <taxon>Sporothrix</taxon>
    </lineage>
</organism>
<evidence type="ECO:0008006" key="9">
    <source>
        <dbReference type="Google" id="ProtNLM"/>
    </source>
</evidence>
<dbReference type="InterPro" id="IPR002504">
    <property type="entry name" value="NADK"/>
</dbReference>
<keyword evidence="2" id="KW-0808">Transferase</keyword>
<dbReference type="Gene3D" id="3.40.50.10330">
    <property type="entry name" value="Probable inorganic polyphosphate/atp-NAD kinase, domain 1"/>
    <property type="match status" value="1"/>
</dbReference>